<evidence type="ECO:0000256" key="6">
    <source>
        <dbReference type="ARBA" id="ARBA00043913"/>
    </source>
</evidence>
<feature type="repeat" description="WD" evidence="7">
    <location>
        <begin position="232"/>
        <end position="273"/>
    </location>
</feature>
<dbReference type="AlphaFoldDB" id="A0A8H4CVF5"/>
<keyword evidence="1 7" id="KW-0853">WD repeat</keyword>
<dbReference type="PRINTS" id="PR00320">
    <property type="entry name" value="GPROTEINBRPT"/>
</dbReference>
<comment type="similarity">
    <text evidence="4">Belongs to the WD repeat MDV1/CAF4 family.</text>
</comment>
<dbReference type="Gene3D" id="2.130.10.10">
    <property type="entry name" value="YVTN repeat-like/Quinoprotein amine dehydrogenase"/>
    <property type="match status" value="3"/>
</dbReference>
<dbReference type="InterPro" id="IPR019775">
    <property type="entry name" value="WD40_repeat_CS"/>
</dbReference>
<evidence type="ECO:0000313" key="9">
    <source>
        <dbReference type="Proteomes" id="UP000613401"/>
    </source>
</evidence>
<dbReference type="SUPFAM" id="SSF50969">
    <property type="entry name" value="YVTN repeat-like/Quinoprotein amine dehydrogenase"/>
    <property type="match status" value="1"/>
</dbReference>
<dbReference type="PANTHER" id="PTHR22847:SF637">
    <property type="entry name" value="WD REPEAT DOMAIN 5B"/>
    <property type="match status" value="1"/>
</dbReference>
<dbReference type="GO" id="GO:1990234">
    <property type="term" value="C:transferase complex"/>
    <property type="evidence" value="ECO:0007669"/>
    <property type="project" value="UniProtKB-ARBA"/>
</dbReference>
<protein>
    <recommendedName>
        <fullName evidence="5">Mitochondrial division protein 1</fullName>
    </recommendedName>
</protein>
<dbReference type="InterPro" id="IPR036322">
    <property type="entry name" value="WD40_repeat_dom_sf"/>
</dbReference>
<organism evidence="8 9">
    <name type="scientific">Colletotrichum gloeosporioides</name>
    <name type="common">Anthracnose fungus</name>
    <name type="synonym">Glomerella cingulata</name>
    <dbReference type="NCBI Taxonomy" id="474922"/>
    <lineage>
        <taxon>Eukaryota</taxon>
        <taxon>Fungi</taxon>
        <taxon>Dikarya</taxon>
        <taxon>Ascomycota</taxon>
        <taxon>Pezizomycotina</taxon>
        <taxon>Sordariomycetes</taxon>
        <taxon>Hypocreomycetidae</taxon>
        <taxon>Glomerellales</taxon>
        <taxon>Glomerellaceae</taxon>
        <taxon>Colletotrichum</taxon>
        <taxon>Colletotrichum gloeosporioides species complex</taxon>
    </lineage>
</organism>
<reference evidence="8" key="1">
    <citation type="journal article" date="2020" name="Phytopathology">
        <title>Genome sequence and comparative analysis of Colletotrichum gloeosporioides isolated from Liriodendron leaves.</title>
        <authorList>
            <person name="Fu F.F."/>
            <person name="Hao Z."/>
            <person name="Wang P."/>
            <person name="Lu Y."/>
            <person name="Xue L.J."/>
            <person name="Wei G."/>
            <person name="Tian Y."/>
            <person name="Baishi H."/>
            <person name="Xu H."/>
            <person name="Shi J."/>
            <person name="Cheng T."/>
            <person name="Wang G."/>
            <person name="Yi Y."/>
            <person name="Chen J."/>
        </authorList>
    </citation>
    <scope>NUCLEOTIDE SEQUENCE</scope>
    <source>
        <strain evidence="8">Lc1</strain>
    </source>
</reference>
<evidence type="ECO:0000256" key="7">
    <source>
        <dbReference type="PROSITE-ProRule" id="PRU00221"/>
    </source>
</evidence>
<keyword evidence="2" id="KW-0677">Repeat</keyword>
<feature type="repeat" description="WD" evidence="7">
    <location>
        <begin position="315"/>
        <end position="351"/>
    </location>
</feature>
<dbReference type="InterPro" id="IPR020472">
    <property type="entry name" value="WD40_PAC1"/>
</dbReference>
<feature type="repeat" description="WD" evidence="7">
    <location>
        <begin position="157"/>
        <end position="188"/>
    </location>
</feature>
<dbReference type="Proteomes" id="UP000613401">
    <property type="component" value="Unassembled WGS sequence"/>
</dbReference>
<dbReference type="SUPFAM" id="SSF50978">
    <property type="entry name" value="WD40 repeat-like"/>
    <property type="match status" value="2"/>
</dbReference>
<dbReference type="GeneID" id="69010218"/>
<keyword evidence="3" id="KW-0175">Coiled coil</keyword>
<dbReference type="EMBL" id="WVTB01000009">
    <property type="protein sequence ID" value="KAF3810879.1"/>
    <property type="molecule type" value="Genomic_DNA"/>
</dbReference>
<evidence type="ECO:0000256" key="1">
    <source>
        <dbReference type="ARBA" id="ARBA00022574"/>
    </source>
</evidence>
<proteinExistence type="inferred from homology"/>
<dbReference type="Pfam" id="PF00400">
    <property type="entry name" value="WD40"/>
    <property type="match status" value="5"/>
</dbReference>
<feature type="repeat" description="WD" evidence="7">
    <location>
        <begin position="191"/>
        <end position="231"/>
    </location>
</feature>
<keyword evidence="9" id="KW-1185">Reference proteome</keyword>
<evidence type="ECO:0000256" key="2">
    <source>
        <dbReference type="ARBA" id="ARBA00022737"/>
    </source>
</evidence>
<comment type="function">
    <text evidence="6">Involved in mitochondrial fission. Acts as an adapter protein required to form mitochondrial fission complexes. Formation of these complexes is required to promote constriction and fission of the mitochondrial compartment at a late step in mitochondrial division.</text>
</comment>
<dbReference type="PANTHER" id="PTHR22847">
    <property type="entry name" value="WD40 REPEAT PROTEIN"/>
    <property type="match status" value="1"/>
</dbReference>
<dbReference type="RefSeq" id="XP_045270038.1">
    <property type="nucleotide sequence ID" value="XM_045403135.1"/>
</dbReference>
<evidence type="ECO:0000256" key="5">
    <source>
        <dbReference type="ARBA" id="ARBA00039789"/>
    </source>
</evidence>
<accession>A0A8H4CVF5</accession>
<dbReference type="InterPro" id="IPR011044">
    <property type="entry name" value="Quino_amine_DH_bsu"/>
</dbReference>
<dbReference type="CDD" id="cd00200">
    <property type="entry name" value="WD40"/>
    <property type="match status" value="1"/>
</dbReference>
<dbReference type="PROSITE" id="PS00678">
    <property type="entry name" value="WD_REPEATS_1"/>
    <property type="match status" value="1"/>
</dbReference>
<dbReference type="PROSITE" id="PS50294">
    <property type="entry name" value="WD_REPEATS_REGION"/>
    <property type="match status" value="2"/>
</dbReference>
<dbReference type="PROSITE" id="PS50082">
    <property type="entry name" value="WD_REPEATS_2"/>
    <property type="match status" value="4"/>
</dbReference>
<evidence type="ECO:0000256" key="3">
    <source>
        <dbReference type="ARBA" id="ARBA00023054"/>
    </source>
</evidence>
<comment type="caution">
    <text evidence="8">The sequence shown here is derived from an EMBL/GenBank/DDBJ whole genome shotgun (WGS) entry which is preliminary data.</text>
</comment>
<dbReference type="SMART" id="SM00320">
    <property type="entry name" value="WD40"/>
    <property type="match status" value="7"/>
</dbReference>
<gene>
    <name evidence="8" type="ORF">GCG54_00003057</name>
</gene>
<evidence type="ECO:0000256" key="4">
    <source>
        <dbReference type="ARBA" id="ARBA00038415"/>
    </source>
</evidence>
<dbReference type="InterPro" id="IPR015943">
    <property type="entry name" value="WD40/YVTN_repeat-like_dom_sf"/>
</dbReference>
<name>A0A8H4CVF5_COLGL</name>
<dbReference type="InterPro" id="IPR001680">
    <property type="entry name" value="WD40_rpt"/>
</dbReference>
<evidence type="ECO:0000313" key="8">
    <source>
        <dbReference type="EMBL" id="KAF3810879.1"/>
    </source>
</evidence>
<sequence length="598" mass="65521">MTVYGDLGDETTIPDPDPLIPIEYACAHWAQHLCEGLTPTAQEFDQVHAFLREHYLHWLEAMSLIRSMYESIACILRLKTFDPDGKALALDVGLGDIQVRDAETGGWLNVIETELYCCSSLATSGGHILAAASGGDVFLFNMLTGEEVGEPIETRDVAFAPNGSVLVTGSTEGAVRLWDTQTRECQRTLQANNQRVSVESVAFSSTGLYIAAAVDSVIMVWDVNTSSHLRALISHKETVKLVAFASDNYHLQSASSDSTVKTWDVATSSCLRTTNIPMGRWEKVAFSNNLTKVACTCSFSPIQLWDATTGCLLETLQQDGDIQSLAFSPDDDLLMSATYFDGTISLWDLTNNIESDLKPLSQKDQHICSIAFSSDGSHIAVLSASDLKIWDTNTGQCLQKLDEWKASYSGASVIFGSNGILLAKKSEGNGNVAEIWNVSTATCLQSLADERISTIRGLEFSPDSATLSILTEDIVSLWDVAEGSCRVVYKMPDHRYASNDVKSSETGFHLYNYDWEDGERAIRWEGKTTAAPMGIGVAPLEPLHIPGYSIQNHQTWVKKDGENILRIPPEYRATTYAIRGSMMALGDDAGRVTILRFT</sequence>
<reference evidence="8" key="2">
    <citation type="submission" date="2020-03" db="EMBL/GenBank/DDBJ databases">
        <authorList>
            <person name="Fu F.-F."/>
            <person name="Chen J."/>
        </authorList>
    </citation>
    <scope>NUCLEOTIDE SEQUENCE</scope>
    <source>
        <strain evidence="8">Lc1</strain>
    </source>
</reference>